<dbReference type="RefSeq" id="WP_115670562.1">
    <property type="nucleotide sequence ID" value="NZ_UEYP01000006.1"/>
</dbReference>
<sequence length="74" mass="7811">MLDMKQWYQSKTVWGALIAMGAPLLRHVGVEMGLAEQANLADALATIAGALGGVLAIYGRIRASGPIDFGGRRN</sequence>
<keyword evidence="1" id="KW-0812">Transmembrane</keyword>
<evidence type="ECO:0000313" key="3">
    <source>
        <dbReference type="Proteomes" id="UP000254764"/>
    </source>
</evidence>
<reference evidence="3" key="1">
    <citation type="submission" date="2018-07" db="EMBL/GenBank/DDBJ databases">
        <authorList>
            <person name="Peiro R."/>
            <person name="Begona"/>
            <person name="Cbmso G."/>
            <person name="Lopez M."/>
            <person name="Gonzalez S."/>
        </authorList>
    </citation>
    <scope>NUCLEOTIDE SEQUENCE [LARGE SCALE GENOMIC DNA]</scope>
</reference>
<organism evidence="2 3">
    <name type="scientific">Ciceribacter selenitireducens ATCC BAA-1503</name>
    <dbReference type="NCBI Taxonomy" id="1336235"/>
    <lineage>
        <taxon>Bacteria</taxon>
        <taxon>Pseudomonadati</taxon>
        <taxon>Pseudomonadota</taxon>
        <taxon>Alphaproteobacteria</taxon>
        <taxon>Hyphomicrobiales</taxon>
        <taxon>Rhizobiaceae</taxon>
        <taxon>Ciceribacter</taxon>
    </lineage>
</organism>
<dbReference type="EMBL" id="UEYP01000006">
    <property type="protein sequence ID" value="SSC68007.1"/>
    <property type="molecule type" value="Genomic_DNA"/>
</dbReference>
<gene>
    <name evidence="2" type="ORF">RHIZ70_3715</name>
</gene>
<dbReference type="OrthoDB" id="7508901at2"/>
<evidence type="ECO:0000256" key="1">
    <source>
        <dbReference type="SAM" id="Phobius"/>
    </source>
</evidence>
<name>A0A376AK14_9HYPH</name>
<keyword evidence="3" id="KW-1185">Reference proteome</keyword>
<dbReference type="Proteomes" id="UP000254764">
    <property type="component" value="Unassembled WGS sequence"/>
</dbReference>
<protein>
    <recommendedName>
        <fullName evidence="4">Holin</fullName>
    </recommendedName>
</protein>
<dbReference type="STRING" id="1336235.GCA_000518785_01445"/>
<keyword evidence="1" id="KW-1133">Transmembrane helix</keyword>
<feature type="transmembrane region" description="Helical" evidence="1">
    <location>
        <begin position="40"/>
        <end position="58"/>
    </location>
</feature>
<accession>A0A376AK14</accession>
<proteinExistence type="predicted"/>
<evidence type="ECO:0000313" key="2">
    <source>
        <dbReference type="EMBL" id="SSC68007.1"/>
    </source>
</evidence>
<dbReference type="AlphaFoldDB" id="A0A376AK14"/>
<feature type="transmembrane region" description="Helical" evidence="1">
    <location>
        <begin position="12"/>
        <end position="28"/>
    </location>
</feature>
<evidence type="ECO:0008006" key="4">
    <source>
        <dbReference type="Google" id="ProtNLM"/>
    </source>
</evidence>
<keyword evidence="1" id="KW-0472">Membrane</keyword>